<feature type="transmembrane region" description="Helical" evidence="1">
    <location>
        <begin position="107"/>
        <end position="125"/>
    </location>
</feature>
<comment type="caution">
    <text evidence="2">The sequence shown here is derived from an EMBL/GenBank/DDBJ whole genome shotgun (WGS) entry which is preliminary data.</text>
</comment>
<feature type="transmembrane region" description="Helical" evidence="1">
    <location>
        <begin position="17"/>
        <end position="38"/>
    </location>
</feature>
<evidence type="ECO:0000313" key="2">
    <source>
        <dbReference type="EMBL" id="KAG0306257.1"/>
    </source>
</evidence>
<reference evidence="2" key="1">
    <citation type="journal article" date="2020" name="Fungal Divers.">
        <title>Resolving the Mortierellaceae phylogeny through synthesis of multi-gene phylogenetics and phylogenomics.</title>
        <authorList>
            <person name="Vandepol N."/>
            <person name="Liber J."/>
            <person name="Desiro A."/>
            <person name="Na H."/>
            <person name="Kennedy M."/>
            <person name="Barry K."/>
            <person name="Grigoriev I.V."/>
            <person name="Miller A.N."/>
            <person name="O'Donnell K."/>
            <person name="Stajich J.E."/>
            <person name="Bonito G."/>
        </authorList>
    </citation>
    <scope>NUCLEOTIDE SEQUENCE</scope>
    <source>
        <strain evidence="2">NVP60</strain>
    </source>
</reference>
<accession>A0A9P6QZP8</accession>
<feature type="transmembrane region" description="Helical" evidence="1">
    <location>
        <begin position="172"/>
        <end position="191"/>
    </location>
</feature>
<keyword evidence="1" id="KW-1133">Transmembrane helix</keyword>
<feature type="transmembrane region" description="Helical" evidence="1">
    <location>
        <begin position="50"/>
        <end position="73"/>
    </location>
</feature>
<feature type="transmembrane region" description="Helical" evidence="1">
    <location>
        <begin position="203"/>
        <end position="222"/>
    </location>
</feature>
<name>A0A9P6QZP8_9FUNG</name>
<evidence type="ECO:0000256" key="1">
    <source>
        <dbReference type="SAM" id="Phobius"/>
    </source>
</evidence>
<dbReference type="EMBL" id="JAAAIN010001157">
    <property type="protein sequence ID" value="KAG0306257.1"/>
    <property type="molecule type" value="Genomic_DNA"/>
</dbReference>
<keyword evidence="1" id="KW-0472">Membrane</keyword>
<sequence length="269" mass="30261">MLLQFTYRYVQSRFWSIYAYIVVFSLLRITAFGIRAYLDSNPKDITVDTYTSLIITQMILLSIGIVFVMKLLVQLYGFLLPKLRAQESGIAAEPDTFERIVIGKTRFILMPLVIIIILGAVYSTPDHSPSEQSTGLLLRKVGICLLAILGFWYVFAAFTYRQRYYSNARQAFTIALIATALFQLSLIYKVVYTFYANAQNSTVVYFLFVPVLEIVALAFLCVDLQAIFRGDCGEAGYYSSNDIEIVAPAALNSNNGSAQPQSTGYYPLH</sequence>
<dbReference type="OrthoDB" id="2371717at2759"/>
<protein>
    <submittedName>
        <fullName evidence="2">Uncharacterized protein</fullName>
    </submittedName>
</protein>
<feature type="transmembrane region" description="Helical" evidence="1">
    <location>
        <begin position="137"/>
        <end position="160"/>
    </location>
</feature>
<evidence type="ECO:0000313" key="3">
    <source>
        <dbReference type="Proteomes" id="UP000823405"/>
    </source>
</evidence>
<gene>
    <name evidence="2" type="ORF">BGZ97_000808</name>
</gene>
<organism evidence="2 3">
    <name type="scientific">Linnemannia gamsii</name>
    <dbReference type="NCBI Taxonomy" id="64522"/>
    <lineage>
        <taxon>Eukaryota</taxon>
        <taxon>Fungi</taxon>
        <taxon>Fungi incertae sedis</taxon>
        <taxon>Mucoromycota</taxon>
        <taxon>Mortierellomycotina</taxon>
        <taxon>Mortierellomycetes</taxon>
        <taxon>Mortierellales</taxon>
        <taxon>Mortierellaceae</taxon>
        <taxon>Linnemannia</taxon>
    </lineage>
</organism>
<dbReference type="Proteomes" id="UP000823405">
    <property type="component" value="Unassembled WGS sequence"/>
</dbReference>
<dbReference type="AlphaFoldDB" id="A0A9P6QZP8"/>
<proteinExistence type="predicted"/>
<keyword evidence="1" id="KW-0812">Transmembrane</keyword>
<keyword evidence="3" id="KW-1185">Reference proteome</keyword>